<dbReference type="Gene3D" id="3.50.50.60">
    <property type="entry name" value="FAD/NAD(P)-binding domain"/>
    <property type="match status" value="1"/>
</dbReference>
<evidence type="ECO:0000313" key="8">
    <source>
        <dbReference type="Proteomes" id="UP000620124"/>
    </source>
</evidence>
<dbReference type="InterPro" id="IPR036188">
    <property type="entry name" value="FAD/NAD-bd_sf"/>
</dbReference>
<evidence type="ECO:0000256" key="1">
    <source>
        <dbReference type="ARBA" id="ARBA00007992"/>
    </source>
</evidence>
<reference evidence="7" key="1">
    <citation type="submission" date="2020-05" db="EMBL/GenBank/DDBJ databases">
        <title>Mycena genomes resolve the evolution of fungal bioluminescence.</title>
        <authorList>
            <person name="Tsai I.J."/>
        </authorList>
    </citation>
    <scope>NUCLEOTIDE SEQUENCE</scope>
    <source>
        <strain evidence="7">CCC161011</strain>
    </source>
</reference>
<evidence type="ECO:0000259" key="6">
    <source>
        <dbReference type="Pfam" id="PF01494"/>
    </source>
</evidence>
<name>A0A8H6XAL1_9AGAR</name>
<dbReference type="InterPro" id="IPR050493">
    <property type="entry name" value="FAD-dep_Monooxygenase_BioMet"/>
</dbReference>
<keyword evidence="8" id="KW-1185">Reference proteome</keyword>
<dbReference type="PRINTS" id="PR00420">
    <property type="entry name" value="RNGMNOXGNASE"/>
</dbReference>
<sequence length="411" mass="44669">MAIDSSNALQVAVVGAGIAGLTAAIALRRNGHHVQVFEASQNKTEVGAALGVPLNALRVLDYLGFSKEYLKGVPLSGALDFDAENGEEGSRSWSMSDEKSMISLLCHRNDLYEELKRLAIGEGEGPPVKLRLGAKVTACDPEAGTISLVNDEVVRADLVLGADGVNSVVRTNIIGEVMKASTSGVSCFRTVFELREVPELKWITEGVSGARTFVSKEGPFRMALMYPCRNGTLLNFIGFYADSQDSEEGWAPTASREDIMAKFQGFSPKLFPVLDLPSHSEIFRWHLRVLPVLPTWIRGRAALLGDAAHATLPFLAQGAAMAIEEAGSIAALLPAGTKPEDVPERLKAYQDIRKDRGEFVRNESVEQLNSLMRGGPIVRYQGIQSTLLQYDALEVARECYEQRFGHSSSSK</sequence>
<evidence type="ECO:0000256" key="3">
    <source>
        <dbReference type="ARBA" id="ARBA00022827"/>
    </source>
</evidence>
<dbReference type="GO" id="GO:0071949">
    <property type="term" value="F:FAD binding"/>
    <property type="evidence" value="ECO:0007669"/>
    <property type="project" value="InterPro"/>
</dbReference>
<dbReference type="PANTHER" id="PTHR13789">
    <property type="entry name" value="MONOOXYGENASE"/>
    <property type="match status" value="1"/>
</dbReference>
<keyword evidence="2" id="KW-0285">Flavoprotein</keyword>
<organism evidence="7 8">
    <name type="scientific">Mycena venus</name>
    <dbReference type="NCBI Taxonomy" id="2733690"/>
    <lineage>
        <taxon>Eukaryota</taxon>
        <taxon>Fungi</taxon>
        <taxon>Dikarya</taxon>
        <taxon>Basidiomycota</taxon>
        <taxon>Agaricomycotina</taxon>
        <taxon>Agaricomycetes</taxon>
        <taxon>Agaricomycetidae</taxon>
        <taxon>Agaricales</taxon>
        <taxon>Marasmiineae</taxon>
        <taxon>Mycenaceae</taxon>
        <taxon>Mycena</taxon>
    </lineage>
</organism>
<dbReference type="GO" id="GO:0004497">
    <property type="term" value="F:monooxygenase activity"/>
    <property type="evidence" value="ECO:0007669"/>
    <property type="project" value="UniProtKB-KW"/>
</dbReference>
<dbReference type="SUPFAM" id="SSF51905">
    <property type="entry name" value="FAD/NAD(P)-binding domain"/>
    <property type="match status" value="1"/>
</dbReference>
<dbReference type="SUPFAM" id="SSF54373">
    <property type="entry name" value="FAD-linked reductases, C-terminal domain"/>
    <property type="match status" value="1"/>
</dbReference>
<feature type="domain" description="FAD-binding" evidence="6">
    <location>
        <begin position="9"/>
        <end position="359"/>
    </location>
</feature>
<proteinExistence type="inferred from homology"/>
<dbReference type="Pfam" id="PF01494">
    <property type="entry name" value="FAD_binding_3"/>
    <property type="match status" value="1"/>
</dbReference>
<evidence type="ECO:0000256" key="2">
    <source>
        <dbReference type="ARBA" id="ARBA00022630"/>
    </source>
</evidence>
<comment type="similarity">
    <text evidence="1">Belongs to the paxM FAD-dependent monooxygenase family.</text>
</comment>
<dbReference type="Gene3D" id="3.30.9.30">
    <property type="match status" value="1"/>
</dbReference>
<dbReference type="PANTHER" id="PTHR13789:SF314">
    <property type="entry name" value="FAD-BINDING DOMAIN-CONTAINING PROTEIN"/>
    <property type="match status" value="1"/>
</dbReference>
<accession>A0A8H6XAL1</accession>
<gene>
    <name evidence="7" type="ORF">MVEN_02134400</name>
</gene>
<keyword evidence="4" id="KW-0560">Oxidoreductase</keyword>
<dbReference type="AlphaFoldDB" id="A0A8H6XAL1"/>
<comment type="caution">
    <text evidence="7">The sequence shown here is derived from an EMBL/GenBank/DDBJ whole genome shotgun (WGS) entry which is preliminary data.</text>
</comment>
<dbReference type="Proteomes" id="UP000620124">
    <property type="component" value="Unassembled WGS sequence"/>
</dbReference>
<dbReference type="OrthoDB" id="9993796at2759"/>
<evidence type="ECO:0000313" key="7">
    <source>
        <dbReference type="EMBL" id="KAF7336979.1"/>
    </source>
</evidence>
<evidence type="ECO:0000256" key="4">
    <source>
        <dbReference type="ARBA" id="ARBA00023002"/>
    </source>
</evidence>
<keyword evidence="5" id="KW-0503">Monooxygenase</keyword>
<evidence type="ECO:0000256" key="5">
    <source>
        <dbReference type="ARBA" id="ARBA00023033"/>
    </source>
</evidence>
<dbReference type="InterPro" id="IPR002938">
    <property type="entry name" value="FAD-bd"/>
</dbReference>
<dbReference type="EMBL" id="JACAZI010000022">
    <property type="protein sequence ID" value="KAF7336979.1"/>
    <property type="molecule type" value="Genomic_DNA"/>
</dbReference>
<protein>
    <submittedName>
        <fullName evidence="7">FAD/NAD(P)-binding domain-containing protein</fullName>
    </submittedName>
</protein>
<keyword evidence="3" id="KW-0274">FAD</keyword>